<dbReference type="Pfam" id="PF04239">
    <property type="entry name" value="DUF421"/>
    <property type="match status" value="1"/>
</dbReference>
<dbReference type="InterPro" id="IPR023090">
    <property type="entry name" value="UPF0702_alpha/beta_dom_sf"/>
</dbReference>
<dbReference type="Gene3D" id="3.30.240.20">
    <property type="entry name" value="bsu07140 like domains"/>
    <property type="match status" value="2"/>
</dbReference>
<dbReference type="RefSeq" id="WP_380706009.1">
    <property type="nucleotide sequence ID" value="NZ_JBHSAP010000018.1"/>
</dbReference>
<comment type="subcellular location">
    <subcellularLocation>
        <location evidence="1">Cell membrane</location>
        <topology evidence="1">Multi-pass membrane protein</topology>
    </subcellularLocation>
</comment>
<evidence type="ECO:0000256" key="2">
    <source>
        <dbReference type="ARBA" id="ARBA00006448"/>
    </source>
</evidence>
<keyword evidence="6 7" id="KW-0472">Membrane</keyword>
<evidence type="ECO:0000256" key="1">
    <source>
        <dbReference type="ARBA" id="ARBA00004651"/>
    </source>
</evidence>
<sequence>MTILTLALKILILFPVTVAVLRLLGKSAIIQLTPYDLVAIIIVGTVAAEPLISKEVVPTIISLALLALLYLTFAKLTLHHVGVRFFLGRPTILIKHGQVVEDHLEKSHVSLAQLLATLRASGHPDLSNIDYAILEPTGYVSIIPKPEIAPLSAKDLGLNLPYEGLPLSVVVDGRIQKDNLRLIERDERWLRQKLAEQGITRLQDVIYAFARERSEEIMVNRRGQTP</sequence>
<evidence type="ECO:0000313" key="10">
    <source>
        <dbReference type="Proteomes" id="UP001595843"/>
    </source>
</evidence>
<dbReference type="InterPro" id="IPR007353">
    <property type="entry name" value="DUF421"/>
</dbReference>
<reference evidence="10" key="1">
    <citation type="journal article" date="2019" name="Int. J. Syst. Evol. Microbiol.">
        <title>The Global Catalogue of Microorganisms (GCM) 10K type strain sequencing project: providing services to taxonomists for standard genome sequencing and annotation.</title>
        <authorList>
            <consortium name="The Broad Institute Genomics Platform"/>
            <consortium name="The Broad Institute Genome Sequencing Center for Infectious Disease"/>
            <person name="Wu L."/>
            <person name="Ma J."/>
        </authorList>
    </citation>
    <scope>NUCLEOTIDE SEQUENCE [LARGE SCALE GENOMIC DNA]</scope>
    <source>
        <strain evidence="10">IBRC-M 10813</strain>
    </source>
</reference>
<keyword evidence="4 7" id="KW-0812">Transmembrane</keyword>
<feature type="domain" description="YetF C-terminal" evidence="8">
    <location>
        <begin position="84"/>
        <end position="208"/>
    </location>
</feature>
<evidence type="ECO:0000313" key="9">
    <source>
        <dbReference type="EMBL" id="MFC4078185.1"/>
    </source>
</evidence>
<feature type="transmembrane region" description="Helical" evidence="7">
    <location>
        <begin position="59"/>
        <end position="78"/>
    </location>
</feature>
<keyword evidence="10" id="KW-1185">Reference proteome</keyword>
<evidence type="ECO:0000256" key="5">
    <source>
        <dbReference type="ARBA" id="ARBA00022989"/>
    </source>
</evidence>
<proteinExistence type="inferred from homology"/>
<dbReference type="PANTHER" id="PTHR34582:SF5">
    <property type="entry name" value="UPF0702 TRANSMEMBRANE PROTEIN YETF"/>
    <property type="match status" value="1"/>
</dbReference>
<dbReference type="EMBL" id="JBHSAP010000018">
    <property type="protein sequence ID" value="MFC4078185.1"/>
    <property type="molecule type" value="Genomic_DNA"/>
</dbReference>
<evidence type="ECO:0000256" key="3">
    <source>
        <dbReference type="ARBA" id="ARBA00022475"/>
    </source>
</evidence>
<comment type="caution">
    <text evidence="9">The sequence shown here is derived from an EMBL/GenBank/DDBJ whole genome shotgun (WGS) entry which is preliminary data.</text>
</comment>
<gene>
    <name evidence="9" type="ORF">ACFOUO_15405</name>
</gene>
<organism evidence="9 10">
    <name type="scientific">Salinithrix halophila</name>
    <dbReference type="NCBI Taxonomy" id="1485204"/>
    <lineage>
        <taxon>Bacteria</taxon>
        <taxon>Bacillati</taxon>
        <taxon>Bacillota</taxon>
        <taxon>Bacilli</taxon>
        <taxon>Bacillales</taxon>
        <taxon>Thermoactinomycetaceae</taxon>
        <taxon>Salinithrix</taxon>
    </lineage>
</organism>
<feature type="transmembrane region" description="Helical" evidence="7">
    <location>
        <begin position="37"/>
        <end position="53"/>
    </location>
</feature>
<name>A0ABV8JIH5_9BACL</name>
<protein>
    <submittedName>
        <fullName evidence="9">DUF421 domain-containing protein</fullName>
    </submittedName>
</protein>
<keyword evidence="5 7" id="KW-1133">Transmembrane helix</keyword>
<evidence type="ECO:0000256" key="4">
    <source>
        <dbReference type="ARBA" id="ARBA00022692"/>
    </source>
</evidence>
<comment type="similarity">
    <text evidence="2">Belongs to the UPF0702 family.</text>
</comment>
<accession>A0ABV8JIH5</accession>
<feature type="transmembrane region" description="Helical" evidence="7">
    <location>
        <begin position="6"/>
        <end position="25"/>
    </location>
</feature>
<evidence type="ECO:0000256" key="6">
    <source>
        <dbReference type="ARBA" id="ARBA00023136"/>
    </source>
</evidence>
<dbReference type="PANTHER" id="PTHR34582">
    <property type="entry name" value="UPF0702 TRANSMEMBRANE PROTEIN YCAP"/>
    <property type="match status" value="1"/>
</dbReference>
<keyword evidence="3" id="KW-1003">Cell membrane</keyword>
<dbReference type="Proteomes" id="UP001595843">
    <property type="component" value="Unassembled WGS sequence"/>
</dbReference>
<evidence type="ECO:0000256" key="7">
    <source>
        <dbReference type="SAM" id="Phobius"/>
    </source>
</evidence>
<evidence type="ECO:0000259" key="8">
    <source>
        <dbReference type="Pfam" id="PF04239"/>
    </source>
</evidence>